<evidence type="ECO:0000256" key="1">
    <source>
        <dbReference type="SAM" id="MobiDB-lite"/>
    </source>
</evidence>
<proteinExistence type="predicted"/>
<keyword evidence="3" id="KW-1185">Reference proteome</keyword>
<sequence>MGTNGGKLPALKRCSSYPRPAFLLEAITGLNLTLPLEVRTITGGGQPEPILTIPTKEASENRLSSPEASHPCPRGAPRWETRVS</sequence>
<dbReference type="Proteomes" id="UP000499080">
    <property type="component" value="Unassembled WGS sequence"/>
</dbReference>
<feature type="region of interest" description="Disordered" evidence="1">
    <location>
        <begin position="56"/>
        <end position="84"/>
    </location>
</feature>
<accession>A0A4Y2QZ81</accession>
<evidence type="ECO:0000313" key="3">
    <source>
        <dbReference type="Proteomes" id="UP000499080"/>
    </source>
</evidence>
<evidence type="ECO:0000313" key="2">
    <source>
        <dbReference type="EMBL" id="GBN68727.1"/>
    </source>
</evidence>
<reference evidence="2 3" key="1">
    <citation type="journal article" date="2019" name="Sci. Rep.">
        <title>Orb-weaving spider Araneus ventricosus genome elucidates the spidroin gene catalogue.</title>
        <authorList>
            <person name="Kono N."/>
            <person name="Nakamura H."/>
            <person name="Ohtoshi R."/>
            <person name="Moran D.A.P."/>
            <person name="Shinohara A."/>
            <person name="Yoshida Y."/>
            <person name="Fujiwara M."/>
            <person name="Mori M."/>
            <person name="Tomita M."/>
            <person name="Arakawa K."/>
        </authorList>
    </citation>
    <scope>NUCLEOTIDE SEQUENCE [LARGE SCALE GENOMIC DNA]</scope>
</reference>
<comment type="caution">
    <text evidence="2">The sequence shown here is derived from an EMBL/GenBank/DDBJ whole genome shotgun (WGS) entry which is preliminary data.</text>
</comment>
<protein>
    <submittedName>
        <fullName evidence="2">Uncharacterized protein</fullName>
    </submittedName>
</protein>
<name>A0A4Y2QZ81_ARAVE</name>
<dbReference type="EMBL" id="BGPR01015306">
    <property type="protein sequence ID" value="GBN68727.1"/>
    <property type="molecule type" value="Genomic_DNA"/>
</dbReference>
<organism evidence="2 3">
    <name type="scientific">Araneus ventricosus</name>
    <name type="common">Orbweaver spider</name>
    <name type="synonym">Epeira ventricosa</name>
    <dbReference type="NCBI Taxonomy" id="182803"/>
    <lineage>
        <taxon>Eukaryota</taxon>
        <taxon>Metazoa</taxon>
        <taxon>Ecdysozoa</taxon>
        <taxon>Arthropoda</taxon>
        <taxon>Chelicerata</taxon>
        <taxon>Arachnida</taxon>
        <taxon>Araneae</taxon>
        <taxon>Araneomorphae</taxon>
        <taxon>Entelegynae</taxon>
        <taxon>Araneoidea</taxon>
        <taxon>Araneidae</taxon>
        <taxon>Araneus</taxon>
    </lineage>
</organism>
<gene>
    <name evidence="2" type="ORF">AVEN_133815_1</name>
</gene>
<dbReference type="AlphaFoldDB" id="A0A4Y2QZ81"/>